<dbReference type="InterPro" id="IPR002164">
    <property type="entry name" value="NAP_family"/>
</dbReference>
<accession>T1EF34</accession>
<dbReference type="GO" id="GO:0003682">
    <property type="term" value="F:chromatin binding"/>
    <property type="evidence" value="ECO:0000318"/>
    <property type="project" value="GO_Central"/>
</dbReference>
<reference evidence="4 6" key="2">
    <citation type="journal article" date="2013" name="Nature">
        <title>Insights into bilaterian evolution from three spiralian genomes.</title>
        <authorList>
            <person name="Simakov O."/>
            <person name="Marletaz F."/>
            <person name="Cho S.J."/>
            <person name="Edsinger-Gonzales E."/>
            <person name="Havlak P."/>
            <person name="Hellsten U."/>
            <person name="Kuo D.H."/>
            <person name="Larsson T."/>
            <person name="Lv J."/>
            <person name="Arendt D."/>
            <person name="Savage R."/>
            <person name="Osoegawa K."/>
            <person name="de Jong P."/>
            <person name="Grimwood J."/>
            <person name="Chapman J.A."/>
            <person name="Shapiro H."/>
            <person name="Aerts A."/>
            <person name="Otillar R.P."/>
            <person name="Terry A.Y."/>
            <person name="Boore J.L."/>
            <person name="Grigoriev I.V."/>
            <person name="Lindberg D.R."/>
            <person name="Seaver E.C."/>
            <person name="Weisblat D.A."/>
            <person name="Putnam N.H."/>
            <person name="Rokhsar D.S."/>
        </authorList>
    </citation>
    <scope>NUCLEOTIDE SEQUENCE</scope>
</reference>
<dbReference type="OrthoDB" id="27325at2759"/>
<dbReference type="Gene3D" id="3.30.1120.90">
    <property type="entry name" value="Nucleosome assembly protein"/>
    <property type="match status" value="1"/>
</dbReference>
<dbReference type="GO" id="GO:0000785">
    <property type="term" value="C:chromatin"/>
    <property type="evidence" value="ECO:0000318"/>
    <property type="project" value="GO_Central"/>
</dbReference>
<dbReference type="HOGENOM" id="CLU_038841_3_0_1"/>
<evidence type="ECO:0000256" key="1">
    <source>
        <dbReference type="ARBA" id="ARBA00009947"/>
    </source>
</evidence>
<dbReference type="EMBL" id="AMQM01003526">
    <property type="status" value="NOT_ANNOTATED_CDS"/>
    <property type="molecule type" value="Genomic_DNA"/>
</dbReference>
<dbReference type="RefSeq" id="XP_009014418.1">
    <property type="nucleotide sequence ID" value="XM_009016170.1"/>
</dbReference>
<keyword evidence="6" id="KW-1185">Reference proteome</keyword>
<protein>
    <recommendedName>
        <fullName evidence="7">Nucleosome assembly protein 1-like 1</fullName>
    </recommendedName>
</protein>
<dbReference type="GO" id="GO:0042393">
    <property type="term" value="F:histone binding"/>
    <property type="evidence" value="ECO:0000318"/>
    <property type="project" value="GO_Central"/>
</dbReference>
<evidence type="ECO:0000256" key="3">
    <source>
        <dbReference type="SAM" id="MobiDB-lite"/>
    </source>
</evidence>
<dbReference type="GO" id="GO:0006334">
    <property type="term" value="P:nucleosome assembly"/>
    <property type="evidence" value="ECO:0000318"/>
    <property type="project" value="GO_Central"/>
</dbReference>
<dbReference type="Proteomes" id="UP000015101">
    <property type="component" value="Unassembled WGS sequence"/>
</dbReference>
<dbReference type="EnsemblMetazoa" id="HelroT110599">
    <property type="protein sequence ID" value="HelroP110599"/>
    <property type="gene ID" value="HelroG110599"/>
</dbReference>
<dbReference type="AlphaFoldDB" id="T1EF34"/>
<dbReference type="SUPFAM" id="SSF143113">
    <property type="entry name" value="NAP-like"/>
    <property type="match status" value="1"/>
</dbReference>
<comment type="similarity">
    <text evidence="1 2">Belongs to the nucleosome assembly protein (NAP) family.</text>
</comment>
<sequence>MSVASKDQKVPPKANLVGGDTAENSSGKDAVKTPDELATQSPELFMSPTAYVASLPKVVKRRLKALKKLQVLTNLVEAKFFEELHKLECNYQLKYEQIFLKRADIINARMEPTDEQCEWPNDEDDPLSDSFAHVKIGDIDDKDLPDNLKLDETTKGIPDFWLTIFKNVDMLRAMVQPHDIPILKHLQDIKVHLDTEKGFTLDFLFEENEFFTNTVLTKTYYLKFNPQKDEELLYEGPEVYKCTGTTIDWKPNKNVTVRLVKKVQKHKGRGTKRVLTKTVQNDSFFNFFNPPMVSENENEMDEETDTLLEADFEIGQFIRERIVPRAILYYTGELVDDEDDEYDDEDEAGDDEDEDEN</sequence>
<dbReference type="PANTHER" id="PTHR11875">
    <property type="entry name" value="TESTIS-SPECIFIC Y-ENCODED PROTEIN"/>
    <property type="match status" value="1"/>
</dbReference>
<dbReference type="eggNOG" id="KOG1507">
    <property type="taxonomic scope" value="Eukaryota"/>
</dbReference>
<evidence type="ECO:0000313" key="5">
    <source>
        <dbReference type="EnsemblMetazoa" id="HelroP110599"/>
    </source>
</evidence>
<dbReference type="KEGG" id="hro:HELRODRAFT_110599"/>
<dbReference type="FunFam" id="1.20.5.1500:FF:000001">
    <property type="entry name" value="Nucleosome assembly protein 1-like 1"/>
    <property type="match status" value="1"/>
</dbReference>
<dbReference type="Gene3D" id="1.20.5.1500">
    <property type="match status" value="1"/>
</dbReference>
<feature type="region of interest" description="Disordered" evidence="3">
    <location>
        <begin position="1"/>
        <end position="35"/>
    </location>
</feature>
<feature type="compositionally biased region" description="Basic and acidic residues" evidence="3">
    <location>
        <begin position="1"/>
        <end position="10"/>
    </location>
</feature>
<evidence type="ECO:0000256" key="2">
    <source>
        <dbReference type="RuleBase" id="RU003876"/>
    </source>
</evidence>
<reference evidence="5" key="3">
    <citation type="submission" date="2015-06" db="UniProtKB">
        <authorList>
            <consortium name="EnsemblMetazoa"/>
        </authorList>
    </citation>
    <scope>IDENTIFICATION</scope>
</reference>
<dbReference type="GO" id="GO:0005634">
    <property type="term" value="C:nucleus"/>
    <property type="evidence" value="ECO:0000318"/>
    <property type="project" value="GO_Central"/>
</dbReference>
<name>T1EF34_HELRO</name>
<organism evidence="5 6">
    <name type="scientific">Helobdella robusta</name>
    <name type="common">Californian leech</name>
    <dbReference type="NCBI Taxonomy" id="6412"/>
    <lineage>
        <taxon>Eukaryota</taxon>
        <taxon>Metazoa</taxon>
        <taxon>Spiralia</taxon>
        <taxon>Lophotrochozoa</taxon>
        <taxon>Annelida</taxon>
        <taxon>Clitellata</taxon>
        <taxon>Hirudinea</taxon>
        <taxon>Rhynchobdellida</taxon>
        <taxon>Glossiphoniidae</taxon>
        <taxon>Helobdella</taxon>
    </lineage>
</organism>
<dbReference type="OMA" id="AAECKQN"/>
<feature type="region of interest" description="Disordered" evidence="3">
    <location>
        <begin position="334"/>
        <end position="357"/>
    </location>
</feature>
<dbReference type="STRING" id="6412.T1EF34"/>
<reference evidence="6" key="1">
    <citation type="submission" date="2012-12" db="EMBL/GenBank/DDBJ databases">
        <authorList>
            <person name="Hellsten U."/>
            <person name="Grimwood J."/>
            <person name="Chapman J.A."/>
            <person name="Shapiro H."/>
            <person name="Aerts A."/>
            <person name="Otillar R.P."/>
            <person name="Terry A.Y."/>
            <person name="Boore J.L."/>
            <person name="Simakov O."/>
            <person name="Marletaz F."/>
            <person name="Cho S.-J."/>
            <person name="Edsinger-Gonzales E."/>
            <person name="Havlak P."/>
            <person name="Kuo D.-H."/>
            <person name="Larsson T."/>
            <person name="Lv J."/>
            <person name="Arendt D."/>
            <person name="Savage R."/>
            <person name="Osoegawa K."/>
            <person name="de Jong P."/>
            <person name="Lindberg D.R."/>
            <person name="Seaver E.C."/>
            <person name="Weisblat D.A."/>
            <person name="Putnam N.H."/>
            <person name="Grigoriev I.V."/>
            <person name="Rokhsar D.S."/>
        </authorList>
    </citation>
    <scope>NUCLEOTIDE SEQUENCE</scope>
</reference>
<evidence type="ECO:0000313" key="4">
    <source>
        <dbReference type="EMBL" id="ESO07807.1"/>
    </source>
</evidence>
<dbReference type="FunCoup" id="T1EF34">
    <property type="interactions" value="1893"/>
</dbReference>
<dbReference type="CTD" id="20195186"/>
<evidence type="ECO:0008006" key="7">
    <source>
        <dbReference type="Google" id="ProtNLM"/>
    </source>
</evidence>
<dbReference type="EMBL" id="KB096183">
    <property type="protein sequence ID" value="ESO07807.1"/>
    <property type="molecule type" value="Genomic_DNA"/>
</dbReference>
<dbReference type="InParanoid" id="T1EF34"/>
<dbReference type="GeneID" id="20195186"/>
<dbReference type="InterPro" id="IPR037231">
    <property type="entry name" value="NAP-like_sf"/>
</dbReference>
<dbReference type="Pfam" id="PF00956">
    <property type="entry name" value="NAP"/>
    <property type="match status" value="1"/>
</dbReference>
<evidence type="ECO:0000313" key="6">
    <source>
        <dbReference type="Proteomes" id="UP000015101"/>
    </source>
</evidence>
<proteinExistence type="inferred from homology"/>
<gene>
    <name evidence="5" type="primary">20195186</name>
    <name evidence="4" type="ORF">HELRODRAFT_110599</name>
</gene>